<name>A0AAU7MD25_9ACTN</name>
<proteinExistence type="predicted"/>
<reference evidence="3" key="2">
    <citation type="submission" date="2024-06" db="EMBL/GenBank/DDBJ databases">
        <title>Micromonospora mangrovi CCTCC AA 2012012 genome sequences.</title>
        <authorList>
            <person name="Gao J."/>
        </authorList>
    </citation>
    <scope>NUCLEOTIDE SEQUENCE</scope>
    <source>
        <strain evidence="3">CCTCC AA 2012012</strain>
    </source>
</reference>
<gene>
    <name evidence="3" type="ORF">ABUL08_07720</name>
    <name evidence="2" type="ORF">VK199_07675</name>
</gene>
<evidence type="ECO:0000259" key="1">
    <source>
        <dbReference type="Pfam" id="PF11716"/>
    </source>
</evidence>
<reference evidence="2" key="1">
    <citation type="submission" date="2024-01" db="EMBL/GenBank/DDBJ databases">
        <title>The genome sequence of Micromonospora mangrovi CCTCC AA 2012012.</title>
        <authorList>
            <person name="Gao J."/>
        </authorList>
    </citation>
    <scope>NUCLEOTIDE SEQUENCE</scope>
    <source>
        <strain evidence="2">CCTCC AA 2012012</strain>
    </source>
</reference>
<feature type="domain" description="Mycothiol-dependent maleylpyruvate isomerase metal-binding" evidence="1">
    <location>
        <begin position="8"/>
        <end position="94"/>
    </location>
</feature>
<evidence type="ECO:0000313" key="3">
    <source>
        <dbReference type="EMBL" id="XCH75964.1"/>
    </source>
</evidence>
<dbReference type="EMBL" id="CP159342">
    <property type="protein sequence ID" value="XCH75964.1"/>
    <property type="molecule type" value="Genomic_DNA"/>
</dbReference>
<dbReference type="NCBIfam" id="TIGR03083">
    <property type="entry name" value="maleylpyruvate isomerase family mycothiol-dependent enzyme"/>
    <property type="match status" value="1"/>
</dbReference>
<evidence type="ECO:0000313" key="2">
    <source>
        <dbReference type="EMBL" id="XBP95261.1"/>
    </source>
</evidence>
<protein>
    <submittedName>
        <fullName evidence="2">Maleylpyruvate isomerase family mycothiol-dependent enzyme</fullName>
    </submittedName>
</protein>
<dbReference type="InterPro" id="IPR017517">
    <property type="entry name" value="Maleyloyr_isom"/>
</dbReference>
<dbReference type="EMBL" id="CP157762">
    <property type="protein sequence ID" value="XBP95261.1"/>
    <property type="molecule type" value="Genomic_DNA"/>
</dbReference>
<dbReference type="Gene3D" id="1.20.120.450">
    <property type="entry name" value="dinb family like domain"/>
    <property type="match status" value="1"/>
</dbReference>
<dbReference type="AlphaFoldDB" id="A0AAU7MD25"/>
<sequence length="209" mass="23099">MDVVTMIAAERRQVADLVESLSPEQWDTSSLCGSWTVREVTAHLVSPFLTRPRAVLPILLRSGFSLHRANARLARTIARRPVPELVAALRDNAENRFAPPVVGHLGQLTDLQVHGQDIRRPLGLPHQLHPKRLRTSLDFLVSRRSVAFGGRRLRAGLRFEATDQDWVWGTGPVVQGTAEALLLALTGRTVVLPELRGDGVPVLRDRLGS</sequence>
<dbReference type="GO" id="GO:0016853">
    <property type="term" value="F:isomerase activity"/>
    <property type="evidence" value="ECO:0007669"/>
    <property type="project" value="UniProtKB-KW"/>
</dbReference>
<dbReference type="InterPro" id="IPR034660">
    <property type="entry name" value="DinB/YfiT-like"/>
</dbReference>
<dbReference type="InterPro" id="IPR024344">
    <property type="entry name" value="MDMPI_metal-binding"/>
</dbReference>
<dbReference type="GO" id="GO:0046872">
    <property type="term" value="F:metal ion binding"/>
    <property type="evidence" value="ECO:0007669"/>
    <property type="project" value="InterPro"/>
</dbReference>
<accession>A0AAU7MD25</accession>
<dbReference type="Pfam" id="PF11716">
    <property type="entry name" value="MDMPI_N"/>
    <property type="match status" value="1"/>
</dbReference>
<dbReference type="SUPFAM" id="SSF109854">
    <property type="entry name" value="DinB/YfiT-like putative metalloenzymes"/>
    <property type="match status" value="1"/>
</dbReference>
<organism evidence="2">
    <name type="scientific">Micromonospora sp. CCTCC AA 2012012</name>
    <dbReference type="NCBI Taxonomy" id="3111921"/>
    <lineage>
        <taxon>Bacteria</taxon>
        <taxon>Bacillati</taxon>
        <taxon>Actinomycetota</taxon>
        <taxon>Actinomycetes</taxon>
        <taxon>Micromonosporales</taxon>
        <taxon>Micromonosporaceae</taxon>
        <taxon>Micromonospora</taxon>
    </lineage>
</organism>
<keyword evidence="2" id="KW-0413">Isomerase</keyword>
<dbReference type="RefSeq" id="WP_350935911.1">
    <property type="nucleotide sequence ID" value="NZ_CP157762.1"/>
</dbReference>